<accession>A0ABX5LUU2</accession>
<protein>
    <submittedName>
        <fullName evidence="1">Uncharacterized protein</fullName>
    </submittedName>
</protein>
<reference evidence="1 2" key="1">
    <citation type="submission" date="2015-03" db="EMBL/GenBank/DDBJ databases">
        <authorList>
            <person name="Krishnan R."/>
            <person name="Midha S."/>
            <person name="Patil P.B."/>
            <person name="Rameshkumar N."/>
        </authorList>
    </citation>
    <scope>NUCLEOTIDE SEQUENCE [LARGE SCALE GENOMIC DNA]</scope>
    <source>
        <strain evidence="1 2">L1E11</strain>
    </source>
</reference>
<dbReference type="EMBL" id="LAPT01000076">
    <property type="protein sequence ID" value="PXF30446.1"/>
    <property type="molecule type" value="Genomic_DNA"/>
</dbReference>
<proteinExistence type="predicted"/>
<sequence>MSATPFHIRLADLDQHVNEAVLHAVRISGAAELVYERHLQAAYKGLLQNADPAEYEAIQAVLENEHGMGAEMPVVTDPRLCPDTGIDKDYCSCGCYSLDDTDVVDDADDLIDVDEQHVIAQALDRMQQHLASAQSYLDEGDSQQAQCFAYAAGEDAWEAMQAFPSALNLPAVLAAAFERSWHECERQYLKTSC</sequence>
<dbReference type="Proteomes" id="UP000248090">
    <property type="component" value="Unassembled WGS sequence"/>
</dbReference>
<evidence type="ECO:0000313" key="2">
    <source>
        <dbReference type="Proteomes" id="UP000248090"/>
    </source>
</evidence>
<keyword evidence="2" id="KW-1185">Reference proteome</keyword>
<evidence type="ECO:0000313" key="1">
    <source>
        <dbReference type="EMBL" id="PXF30446.1"/>
    </source>
</evidence>
<comment type="caution">
    <text evidence="1">The sequence shown here is derived from an EMBL/GenBank/DDBJ whole genome shotgun (WGS) entry which is preliminary data.</text>
</comment>
<name>A0ABX5LUU2_9GAMM</name>
<organism evidence="1 2">
    <name type="scientific">Pokkaliibacter plantistimulans</name>
    <dbReference type="NCBI Taxonomy" id="1635171"/>
    <lineage>
        <taxon>Bacteria</taxon>
        <taxon>Pseudomonadati</taxon>
        <taxon>Pseudomonadota</taxon>
        <taxon>Gammaproteobacteria</taxon>
        <taxon>Oceanospirillales</taxon>
        <taxon>Balneatrichaceae</taxon>
        <taxon>Pokkaliibacter</taxon>
    </lineage>
</organism>
<gene>
    <name evidence="1" type="ORF">WH50_15390</name>
</gene>
<dbReference type="RefSeq" id="WP_110188123.1">
    <property type="nucleotide sequence ID" value="NZ_LAPT01000076.1"/>
</dbReference>